<dbReference type="SUPFAM" id="SSF47090">
    <property type="entry name" value="PGBD-like"/>
    <property type="match status" value="11"/>
</dbReference>
<dbReference type="OrthoDB" id="363232at2"/>
<accession>A0A1G6GFS5</accession>
<dbReference type="RefSeq" id="WP_090791489.1">
    <property type="nucleotide sequence ID" value="NZ_FMYI01000001.1"/>
</dbReference>
<dbReference type="GO" id="GO:0009253">
    <property type="term" value="P:peptidoglycan catabolic process"/>
    <property type="evidence" value="ECO:0007669"/>
    <property type="project" value="InterPro"/>
</dbReference>
<dbReference type="InterPro" id="IPR002477">
    <property type="entry name" value="Peptidoglycan-bd-like"/>
</dbReference>
<evidence type="ECO:0000313" key="5">
    <source>
        <dbReference type="Proteomes" id="UP000242949"/>
    </source>
</evidence>
<dbReference type="Pfam" id="PF01520">
    <property type="entry name" value="Amidase_3"/>
    <property type="match status" value="1"/>
</dbReference>
<dbReference type="AlphaFoldDB" id="A0A1G6GFS5"/>
<keyword evidence="2" id="KW-0732">Signal</keyword>
<keyword evidence="5" id="KW-1185">Reference proteome</keyword>
<dbReference type="PANTHER" id="PTHR30404">
    <property type="entry name" value="N-ACETYLMURAMOYL-L-ALANINE AMIDASE"/>
    <property type="match status" value="1"/>
</dbReference>
<evidence type="ECO:0000259" key="3">
    <source>
        <dbReference type="SMART" id="SM00646"/>
    </source>
</evidence>
<dbReference type="CDD" id="cd02696">
    <property type="entry name" value="MurNAc-LAA"/>
    <property type="match status" value="1"/>
</dbReference>
<gene>
    <name evidence="4" type="ORF">SAMN05421734_1012</name>
</gene>
<evidence type="ECO:0000313" key="4">
    <source>
        <dbReference type="EMBL" id="SDB80837.1"/>
    </source>
</evidence>
<feature type="domain" description="MurNAc-LAA" evidence="3">
    <location>
        <begin position="868"/>
        <end position="979"/>
    </location>
</feature>
<dbReference type="GO" id="GO:0030288">
    <property type="term" value="C:outer membrane-bounded periplasmic space"/>
    <property type="evidence" value="ECO:0007669"/>
    <property type="project" value="TreeGrafter"/>
</dbReference>
<dbReference type="Gene3D" id="3.40.630.40">
    <property type="entry name" value="Zn-dependent exopeptidases"/>
    <property type="match status" value="1"/>
</dbReference>
<dbReference type="Proteomes" id="UP000242949">
    <property type="component" value="Unassembled WGS sequence"/>
</dbReference>
<keyword evidence="1" id="KW-0378">Hydrolase</keyword>
<evidence type="ECO:0000256" key="2">
    <source>
        <dbReference type="SAM" id="SignalP"/>
    </source>
</evidence>
<dbReference type="Gene3D" id="1.10.101.10">
    <property type="entry name" value="PGBD-like superfamily/PGBD"/>
    <property type="match status" value="11"/>
</dbReference>
<organism evidence="4 5">
    <name type="scientific">Pelagirhabdus alkalitolerans</name>
    <dbReference type="NCBI Taxonomy" id="1612202"/>
    <lineage>
        <taxon>Bacteria</taxon>
        <taxon>Bacillati</taxon>
        <taxon>Bacillota</taxon>
        <taxon>Bacilli</taxon>
        <taxon>Bacillales</taxon>
        <taxon>Bacillaceae</taxon>
        <taxon>Pelagirhabdus</taxon>
    </lineage>
</organism>
<evidence type="ECO:0000256" key="1">
    <source>
        <dbReference type="ARBA" id="ARBA00022801"/>
    </source>
</evidence>
<dbReference type="InterPro" id="IPR050695">
    <property type="entry name" value="N-acetylmuramoyl_amidase_3"/>
</dbReference>
<dbReference type="PANTHER" id="PTHR30404:SF0">
    <property type="entry name" value="N-ACETYLMURAMOYL-L-ALANINE AMIDASE AMIC"/>
    <property type="match status" value="1"/>
</dbReference>
<dbReference type="InterPro" id="IPR002508">
    <property type="entry name" value="MurNAc-LAA_cat"/>
</dbReference>
<name>A0A1G6GFS5_9BACI</name>
<feature type="signal peptide" evidence="2">
    <location>
        <begin position="1"/>
        <end position="23"/>
    </location>
</feature>
<dbReference type="SUPFAM" id="SSF53187">
    <property type="entry name" value="Zn-dependent exopeptidases"/>
    <property type="match status" value="1"/>
</dbReference>
<reference evidence="5" key="1">
    <citation type="submission" date="2016-09" db="EMBL/GenBank/DDBJ databases">
        <authorList>
            <person name="Varghese N."/>
            <person name="Submissions S."/>
        </authorList>
    </citation>
    <scope>NUCLEOTIDE SEQUENCE [LARGE SCALE GENOMIC DNA]</scope>
    <source>
        <strain evidence="5">S5</strain>
    </source>
</reference>
<dbReference type="GO" id="GO:0008745">
    <property type="term" value="F:N-acetylmuramoyl-L-alanine amidase activity"/>
    <property type="evidence" value="ECO:0007669"/>
    <property type="project" value="InterPro"/>
</dbReference>
<protein>
    <submittedName>
        <fullName evidence="4">N-acetylmuramoyl-L-alanine amidase</fullName>
    </submittedName>
</protein>
<dbReference type="SMART" id="SM00646">
    <property type="entry name" value="Ami_3"/>
    <property type="match status" value="1"/>
</dbReference>
<sequence>MKYLFIILVLSFGSVSGSNSVLADDQQDHILDNGTYHDEVIELKENLEYLGFDSFEMTDYFDSQTEEAVEAFQAHFQLEENGIAGESTLAKLDEVVESPFQNGERHEGSIALKEQLTILGYTDFTNPNSFYGSGTERGVREFQSDHDLPESGIADERTRSLIQEKAEGPLRNPMYREDAVELKENLTLLGYTNFTSPNNFYGSGTEAGVLKLQRDYDLDESGVADEATLAKIEALVNSPFRNGERHEESIALKEQLTILGYTDFTNPNSFYGSGTERGVREFQSDHDLPESGIADERTRSLIQEKAEGPLRNPMYREDAVLLKEKLETAGFGSFAKTNYFGPQTEATVKAFQSYYGLTEDGIAGESTLAKLDEVIESPFQNGERHEESIALKEQLTILGYTDFTNPNSFYGSGTERGVREFQSDHDLPESGIADERTRSLIQEKAEGPLRNPMYREDAVELKENLTLLGYTNFTTPNNFYGSGTEAGVLKLQRDYDLDESGMADEATLAKIEALVNSPFRNGERHEGSVVLKEQLTILGYTDFTNPNSFYGSGTERGVREFQSDHDLPESGIADERTRSLIQEKAEGPLRNPMYREDAVLLKEKLETAGFGSFAKTNYFGPQTEATVKAFQSYYGLTEDGIAGESTLAKLDEVVESPFRNGETHDESVVLKEHLTRLGFSSFSNPNGFYGSRTTQAVEEFQGHFGLVVNGIADSPTWDKIEEILNSPYQEGESSSAIADYKDMLIDLGFGEGIRKGNPNFGSNTTKNVRDFQEEMGLPVSGILDEATVNILEKEYGNNVFRIFIDPGHGGRFVGGVGNGMKEKDLVLDISLSARDYLLDNYSGVDVKLSRTTDVELAEDLTEDLLERSKMANDWEADYFVSIHTNAFNGRAHGFESFIFNGNVSSATKRHQENIHSYLIDQMNVYDRGMKEANFNVLRNTTMPAILLEFLFIDHAEDAELLQSRSYRDWLGKITAEAIADSFGLKNNK</sequence>
<dbReference type="STRING" id="1612202.SAMN05421734_1012"/>
<feature type="chain" id="PRO_5017226214" evidence="2">
    <location>
        <begin position="24"/>
        <end position="988"/>
    </location>
</feature>
<dbReference type="InterPro" id="IPR036366">
    <property type="entry name" value="PGBDSf"/>
</dbReference>
<dbReference type="EMBL" id="FMYI01000001">
    <property type="protein sequence ID" value="SDB80837.1"/>
    <property type="molecule type" value="Genomic_DNA"/>
</dbReference>
<proteinExistence type="predicted"/>
<dbReference type="InterPro" id="IPR036365">
    <property type="entry name" value="PGBD-like_sf"/>
</dbReference>
<dbReference type="Pfam" id="PF01471">
    <property type="entry name" value="PG_binding_1"/>
    <property type="match status" value="11"/>
</dbReference>